<comment type="caution">
    <text evidence="2">The sequence shown here is derived from an EMBL/GenBank/DDBJ whole genome shotgun (WGS) entry which is preliminary data.</text>
</comment>
<keyword evidence="1" id="KW-0472">Membrane</keyword>
<dbReference type="Proteomes" id="UP000604046">
    <property type="component" value="Unassembled WGS sequence"/>
</dbReference>
<evidence type="ECO:0000313" key="3">
    <source>
        <dbReference type="Proteomes" id="UP000604046"/>
    </source>
</evidence>
<organism evidence="2 3">
    <name type="scientific">Symbiodinium natans</name>
    <dbReference type="NCBI Taxonomy" id="878477"/>
    <lineage>
        <taxon>Eukaryota</taxon>
        <taxon>Sar</taxon>
        <taxon>Alveolata</taxon>
        <taxon>Dinophyceae</taxon>
        <taxon>Suessiales</taxon>
        <taxon>Symbiodiniaceae</taxon>
        <taxon>Symbiodinium</taxon>
    </lineage>
</organism>
<proteinExistence type="predicted"/>
<evidence type="ECO:0000313" key="2">
    <source>
        <dbReference type="EMBL" id="CAE6955089.1"/>
    </source>
</evidence>
<dbReference type="EMBL" id="CAJNDS010000098">
    <property type="protein sequence ID" value="CAE6955089.1"/>
    <property type="molecule type" value="Genomic_DNA"/>
</dbReference>
<name>A0A812HMJ9_9DINO</name>
<keyword evidence="3" id="KW-1185">Reference proteome</keyword>
<protein>
    <submittedName>
        <fullName evidence="2">Uncharacterized protein</fullName>
    </submittedName>
</protein>
<accession>A0A812HMJ9</accession>
<sequence>MLPRRILLSRFAPWWPAVAVLILAILILICHVSAVLGGKCDREQDGRVERAYATEISLTTETPPESYIWTLGVIFTWTIFLCPVAGLLHEVLWQRKLSYLMAVPALLVLGTLCLTGLATITNRGTLLETQNQILGQGYS</sequence>
<dbReference type="AlphaFoldDB" id="A0A812HMJ9"/>
<dbReference type="OrthoDB" id="432112at2759"/>
<reference evidence="2" key="1">
    <citation type="submission" date="2021-02" db="EMBL/GenBank/DDBJ databases">
        <authorList>
            <person name="Dougan E. K."/>
            <person name="Rhodes N."/>
            <person name="Thang M."/>
            <person name="Chan C."/>
        </authorList>
    </citation>
    <scope>NUCLEOTIDE SEQUENCE</scope>
</reference>
<keyword evidence="1" id="KW-1133">Transmembrane helix</keyword>
<evidence type="ECO:0000256" key="1">
    <source>
        <dbReference type="SAM" id="Phobius"/>
    </source>
</evidence>
<feature type="transmembrane region" description="Helical" evidence="1">
    <location>
        <begin position="12"/>
        <end position="36"/>
    </location>
</feature>
<gene>
    <name evidence="2" type="ORF">SNAT2548_LOCUS1709</name>
</gene>
<feature type="transmembrane region" description="Helical" evidence="1">
    <location>
        <begin position="67"/>
        <end position="88"/>
    </location>
</feature>
<feature type="transmembrane region" description="Helical" evidence="1">
    <location>
        <begin position="100"/>
        <end position="120"/>
    </location>
</feature>
<keyword evidence="1" id="KW-0812">Transmembrane</keyword>